<comment type="caution">
    <text evidence="2">The sequence shown here is derived from an EMBL/GenBank/DDBJ whole genome shotgun (WGS) entry which is preliminary data.</text>
</comment>
<accession>A0AAE0Y3K6</accession>
<proteinExistence type="predicted"/>
<keyword evidence="3" id="KW-1185">Reference proteome</keyword>
<protein>
    <submittedName>
        <fullName evidence="2">Uncharacterized protein</fullName>
    </submittedName>
</protein>
<feature type="compositionally biased region" description="Low complexity" evidence="1">
    <location>
        <begin position="57"/>
        <end position="66"/>
    </location>
</feature>
<dbReference type="EMBL" id="JAWDGP010007006">
    <property type="protein sequence ID" value="KAK3731380.1"/>
    <property type="molecule type" value="Genomic_DNA"/>
</dbReference>
<feature type="region of interest" description="Disordered" evidence="1">
    <location>
        <begin position="54"/>
        <end position="77"/>
    </location>
</feature>
<sequence>MMSREERKKDFVVHTDGVPDHQPYEMFISQMNQGSAMLIEWLCVKRYQPLPEERLKSSVSDRGSSSKPLNGPQRSAAGCRDRASVLISAGTFYVGSSPTTAVLQTPALSQREEHHRPLVSRGLLCSAIHAAFWVDLQVRPLGSYLDVLKIELCTRSAPEGEIGRLKRFELCTGSVHEGEIVRQIGKTGLSCVFT</sequence>
<evidence type="ECO:0000313" key="2">
    <source>
        <dbReference type="EMBL" id="KAK3731380.1"/>
    </source>
</evidence>
<dbReference type="AlphaFoldDB" id="A0AAE0Y3K6"/>
<evidence type="ECO:0000256" key="1">
    <source>
        <dbReference type="SAM" id="MobiDB-lite"/>
    </source>
</evidence>
<dbReference type="Proteomes" id="UP001283361">
    <property type="component" value="Unassembled WGS sequence"/>
</dbReference>
<gene>
    <name evidence="2" type="ORF">RRG08_060094</name>
</gene>
<evidence type="ECO:0000313" key="3">
    <source>
        <dbReference type="Proteomes" id="UP001283361"/>
    </source>
</evidence>
<reference evidence="2" key="1">
    <citation type="journal article" date="2023" name="G3 (Bethesda)">
        <title>A reference genome for the long-term kleptoplast-retaining sea slug Elysia crispata morphotype clarki.</title>
        <authorList>
            <person name="Eastman K.E."/>
            <person name="Pendleton A.L."/>
            <person name="Shaikh M.A."/>
            <person name="Suttiyut T."/>
            <person name="Ogas R."/>
            <person name="Tomko P."/>
            <person name="Gavelis G."/>
            <person name="Widhalm J.R."/>
            <person name="Wisecaver J.H."/>
        </authorList>
    </citation>
    <scope>NUCLEOTIDE SEQUENCE</scope>
    <source>
        <strain evidence="2">ECLA1</strain>
    </source>
</reference>
<organism evidence="2 3">
    <name type="scientific">Elysia crispata</name>
    <name type="common">lettuce slug</name>
    <dbReference type="NCBI Taxonomy" id="231223"/>
    <lineage>
        <taxon>Eukaryota</taxon>
        <taxon>Metazoa</taxon>
        <taxon>Spiralia</taxon>
        <taxon>Lophotrochozoa</taxon>
        <taxon>Mollusca</taxon>
        <taxon>Gastropoda</taxon>
        <taxon>Heterobranchia</taxon>
        <taxon>Euthyneura</taxon>
        <taxon>Panpulmonata</taxon>
        <taxon>Sacoglossa</taxon>
        <taxon>Placobranchoidea</taxon>
        <taxon>Plakobranchidae</taxon>
        <taxon>Elysia</taxon>
    </lineage>
</organism>
<name>A0AAE0Y3K6_9GAST</name>